<evidence type="ECO:0000313" key="2">
    <source>
        <dbReference type="EMBL" id="BAD34396.1"/>
    </source>
</evidence>
<name>Q69J06_ORYSJ</name>
<accession>Q69J06</accession>
<dbReference type="EMBL" id="AP006464">
    <property type="protein sequence ID" value="BAD34396.1"/>
    <property type="molecule type" value="Genomic_DNA"/>
</dbReference>
<evidence type="ECO:0000313" key="1">
    <source>
        <dbReference type="EMBL" id="BAD34312.1"/>
    </source>
</evidence>
<dbReference type="AlphaFoldDB" id="Q69J06"/>
<sequence>MEPTTASAPYRIGQMRIAGQHFKAIPSSKSGCRLPPRQASSSGRARSIVDTRLRGARSGCQRQLAHCPPSHLQHCHPGGLHPPDTGVHRLMARFLSHCFSLAGHTAPCPTITC</sequence>
<dbReference type="EMBL" id="AP006156">
    <property type="protein sequence ID" value="BAD34312.1"/>
    <property type="molecule type" value="Genomic_DNA"/>
</dbReference>
<reference evidence="2" key="2">
    <citation type="submission" date="2003-05" db="EMBL/GenBank/DDBJ databases">
        <title>Oryza sativa nipponbare(GA3) genomic DNA, chromosome 9, BAC clone:B1054C11.</title>
        <authorList>
            <person name="Sasaki T."/>
            <person name="Matsumoto T."/>
            <person name="Katayose Y."/>
        </authorList>
    </citation>
    <scope>NUCLEOTIDE SEQUENCE</scope>
</reference>
<dbReference type="Proteomes" id="UP000000763">
    <property type="component" value="Chromosome 9"/>
</dbReference>
<evidence type="ECO:0000313" key="3">
    <source>
        <dbReference type="Proteomes" id="UP000000763"/>
    </source>
</evidence>
<reference evidence="1" key="1">
    <citation type="submission" date="2003-01" db="EMBL/GenBank/DDBJ databases">
        <title>Oryza sativa nipponbare(GA3) genomic DNA, chromosome 9, BAC clone:B1043F11.</title>
        <authorList>
            <person name="Sasaki T."/>
            <person name="Matsumoto T."/>
            <person name="Katayose Y."/>
        </authorList>
    </citation>
    <scope>NUCLEOTIDE SEQUENCE</scope>
</reference>
<organism evidence="2 3">
    <name type="scientific">Oryza sativa subsp. japonica</name>
    <name type="common">Rice</name>
    <dbReference type="NCBI Taxonomy" id="39947"/>
    <lineage>
        <taxon>Eukaryota</taxon>
        <taxon>Viridiplantae</taxon>
        <taxon>Streptophyta</taxon>
        <taxon>Embryophyta</taxon>
        <taxon>Tracheophyta</taxon>
        <taxon>Spermatophyta</taxon>
        <taxon>Magnoliopsida</taxon>
        <taxon>Liliopsida</taxon>
        <taxon>Poales</taxon>
        <taxon>Poaceae</taxon>
        <taxon>BOP clade</taxon>
        <taxon>Oryzoideae</taxon>
        <taxon>Oryzeae</taxon>
        <taxon>Oryzinae</taxon>
        <taxon>Oryza</taxon>
        <taxon>Oryza sativa</taxon>
    </lineage>
</organism>
<gene>
    <name evidence="1" type="ORF">B1043F11.16</name>
    <name evidence="2" type="ORF">B1054C11.36</name>
</gene>
<reference evidence="3" key="3">
    <citation type="journal article" date="2005" name="Nature">
        <title>The map-based sequence of the rice genome.</title>
        <authorList>
            <consortium name="International rice genome sequencing project (IRGSP)"/>
            <person name="Matsumoto T."/>
            <person name="Wu J."/>
            <person name="Kanamori H."/>
            <person name="Katayose Y."/>
            <person name="Fujisawa M."/>
            <person name="Namiki N."/>
            <person name="Mizuno H."/>
            <person name="Yamamoto K."/>
            <person name="Antonio B.A."/>
            <person name="Baba T."/>
            <person name="Sakata K."/>
            <person name="Nagamura Y."/>
            <person name="Aoki H."/>
            <person name="Arikawa K."/>
            <person name="Arita K."/>
            <person name="Bito T."/>
            <person name="Chiden Y."/>
            <person name="Fujitsuka N."/>
            <person name="Fukunaka R."/>
            <person name="Hamada M."/>
            <person name="Harada C."/>
            <person name="Hayashi A."/>
            <person name="Hijishita S."/>
            <person name="Honda M."/>
            <person name="Hosokawa S."/>
            <person name="Ichikawa Y."/>
            <person name="Idonuma A."/>
            <person name="Iijima M."/>
            <person name="Ikeda M."/>
            <person name="Ikeno M."/>
            <person name="Ito K."/>
            <person name="Ito S."/>
            <person name="Ito T."/>
            <person name="Ito Y."/>
            <person name="Ito Y."/>
            <person name="Iwabuchi A."/>
            <person name="Kamiya K."/>
            <person name="Karasawa W."/>
            <person name="Kurita K."/>
            <person name="Katagiri S."/>
            <person name="Kikuta A."/>
            <person name="Kobayashi H."/>
            <person name="Kobayashi N."/>
            <person name="Machita K."/>
            <person name="Maehara T."/>
            <person name="Masukawa M."/>
            <person name="Mizubayashi T."/>
            <person name="Mukai Y."/>
            <person name="Nagasaki H."/>
            <person name="Nagata Y."/>
            <person name="Naito S."/>
            <person name="Nakashima M."/>
            <person name="Nakama Y."/>
            <person name="Nakamichi Y."/>
            <person name="Nakamura M."/>
            <person name="Meguro A."/>
            <person name="Negishi M."/>
            <person name="Ohta I."/>
            <person name="Ohta T."/>
            <person name="Okamoto M."/>
            <person name="Ono N."/>
            <person name="Saji S."/>
            <person name="Sakaguchi M."/>
            <person name="Sakai K."/>
            <person name="Shibata M."/>
            <person name="Shimokawa T."/>
            <person name="Song J."/>
            <person name="Takazaki Y."/>
            <person name="Terasawa K."/>
            <person name="Tsugane M."/>
            <person name="Tsuji K."/>
            <person name="Ueda S."/>
            <person name="Waki K."/>
            <person name="Yamagata H."/>
            <person name="Yamamoto M."/>
            <person name="Yamamoto S."/>
            <person name="Yamane H."/>
            <person name="Yoshiki S."/>
            <person name="Yoshihara R."/>
            <person name="Yukawa K."/>
            <person name="Zhong H."/>
            <person name="Yano M."/>
            <person name="Yuan Q."/>
            <person name="Ouyang S."/>
            <person name="Liu J."/>
            <person name="Jones K.M."/>
            <person name="Gansberger K."/>
            <person name="Moffat K."/>
            <person name="Hill J."/>
            <person name="Bera J."/>
            <person name="Fadrosh D."/>
            <person name="Jin S."/>
            <person name="Johri S."/>
            <person name="Kim M."/>
            <person name="Overton L."/>
            <person name="Reardon M."/>
            <person name="Tsitrin T."/>
            <person name="Vuong H."/>
            <person name="Weaver B."/>
            <person name="Ciecko A."/>
            <person name="Tallon L."/>
            <person name="Jackson J."/>
            <person name="Pai G."/>
            <person name="Aken S.V."/>
            <person name="Utterback T."/>
            <person name="Reidmuller S."/>
            <person name="Feldblyum T."/>
            <person name="Hsiao J."/>
            <person name="Zismann V."/>
            <person name="Iobst S."/>
            <person name="de Vazeille A.R."/>
            <person name="Buell C.R."/>
            <person name="Ying K."/>
            <person name="Li Y."/>
            <person name="Lu T."/>
            <person name="Huang Y."/>
            <person name="Zhao Q."/>
            <person name="Feng Q."/>
            <person name="Zhang L."/>
            <person name="Zhu J."/>
            <person name="Weng Q."/>
            <person name="Mu J."/>
            <person name="Lu Y."/>
            <person name="Fan D."/>
            <person name="Liu Y."/>
            <person name="Guan J."/>
            <person name="Zhang Y."/>
            <person name="Yu S."/>
            <person name="Liu X."/>
            <person name="Zhang Y."/>
            <person name="Hong G."/>
            <person name="Han B."/>
            <person name="Choisne N."/>
            <person name="Demange N."/>
            <person name="Orjeda G."/>
            <person name="Samain S."/>
            <person name="Cattolico L."/>
            <person name="Pelletier E."/>
            <person name="Couloux A."/>
            <person name="Segurens B."/>
            <person name="Wincker P."/>
            <person name="D'Hont A."/>
            <person name="Scarpelli C."/>
            <person name="Weissenbach J."/>
            <person name="Salanoubat M."/>
            <person name="Quetier F."/>
            <person name="Yu Y."/>
            <person name="Kim H.R."/>
            <person name="Rambo T."/>
            <person name="Currie J."/>
            <person name="Collura K."/>
            <person name="Luo M."/>
            <person name="Yang T."/>
            <person name="Ammiraju J.S.S."/>
            <person name="Engler F."/>
            <person name="Soderlund C."/>
            <person name="Wing R.A."/>
            <person name="Palmer L.E."/>
            <person name="de la Bastide M."/>
            <person name="Spiegel L."/>
            <person name="Nascimento L."/>
            <person name="Zutavern T."/>
            <person name="O'Shaughnessy A."/>
            <person name="Dike S."/>
            <person name="Dedhia N."/>
            <person name="Preston R."/>
            <person name="Balija V."/>
            <person name="McCombie W.R."/>
            <person name="Chow T."/>
            <person name="Chen H."/>
            <person name="Chung M."/>
            <person name="Chen C."/>
            <person name="Shaw J."/>
            <person name="Wu H."/>
            <person name="Hsiao K."/>
            <person name="Chao Y."/>
            <person name="Chu M."/>
            <person name="Cheng C."/>
            <person name="Hour A."/>
            <person name="Lee P."/>
            <person name="Lin S."/>
            <person name="Lin Y."/>
            <person name="Liou J."/>
            <person name="Liu S."/>
            <person name="Hsing Y."/>
            <person name="Raghuvanshi S."/>
            <person name="Mohanty A."/>
            <person name="Bharti A.K."/>
            <person name="Gaur A."/>
            <person name="Gupta V."/>
            <person name="Kumar D."/>
            <person name="Ravi V."/>
            <person name="Vij S."/>
            <person name="Kapur A."/>
            <person name="Khurana P."/>
            <person name="Khurana P."/>
            <person name="Khurana J.P."/>
            <person name="Tyagi A.K."/>
            <person name="Gaikwad K."/>
            <person name="Singh A."/>
            <person name="Dalal V."/>
            <person name="Srivastava S."/>
            <person name="Dixit A."/>
            <person name="Pal A.K."/>
            <person name="Ghazi I.A."/>
            <person name="Yadav M."/>
            <person name="Pandit A."/>
            <person name="Bhargava A."/>
            <person name="Sureshbabu K."/>
            <person name="Batra K."/>
            <person name="Sharma T.R."/>
            <person name="Mohapatra T."/>
            <person name="Singh N.K."/>
            <person name="Messing J."/>
            <person name="Nelson A.B."/>
            <person name="Fuks G."/>
            <person name="Kavchok S."/>
            <person name="Keizer G."/>
            <person name="Linton E."/>
            <person name="Llaca V."/>
            <person name="Song R."/>
            <person name="Tanyolac B."/>
            <person name="Young S."/>
            <person name="Ho-Il K."/>
            <person name="Hahn J.H."/>
            <person name="Sangsakoo G."/>
            <person name="Vanavichit A."/>
            <person name="de Mattos Luiz.A.T."/>
            <person name="Zimmer P.D."/>
            <person name="Malone G."/>
            <person name="Dellagostin O."/>
            <person name="de Oliveira A.C."/>
            <person name="Bevan M."/>
            <person name="Bancroft I."/>
            <person name="Minx P."/>
            <person name="Cordum H."/>
            <person name="Wilson R."/>
            <person name="Cheng Z."/>
            <person name="Jin W."/>
            <person name="Jiang J."/>
            <person name="Leong S.A."/>
            <person name="Iwama H."/>
            <person name="Gojobori T."/>
            <person name="Itoh T."/>
            <person name="Niimura Y."/>
            <person name="Fujii Y."/>
            <person name="Habara T."/>
            <person name="Sakai H."/>
            <person name="Sato Y."/>
            <person name="Wilson G."/>
            <person name="Kumar K."/>
            <person name="McCouch S."/>
            <person name="Juretic N."/>
            <person name="Hoen D."/>
            <person name="Wright S."/>
            <person name="Bruskiewich R."/>
            <person name="Bureau T."/>
            <person name="Miyao A."/>
            <person name="Hirochika H."/>
            <person name="Nishikawa T."/>
            <person name="Kadowaki K."/>
            <person name="Sugiura M."/>
            <person name="Burr B."/>
            <person name="Sasaki T."/>
        </authorList>
    </citation>
    <scope>NUCLEOTIDE SEQUENCE [LARGE SCALE GENOMIC DNA]</scope>
    <source>
        <strain evidence="3">cv. Nipponbare</strain>
    </source>
</reference>
<proteinExistence type="predicted"/>
<reference evidence="3" key="4">
    <citation type="journal article" date="2008" name="Nucleic Acids Res.">
        <title>The rice annotation project database (RAP-DB): 2008 update.</title>
        <authorList>
            <consortium name="The rice annotation project (RAP)"/>
        </authorList>
    </citation>
    <scope>GENOME REANNOTATION</scope>
    <source>
        <strain evidence="3">cv. Nipponbare</strain>
    </source>
</reference>
<protein>
    <submittedName>
        <fullName evidence="2">Uncharacterized protein</fullName>
    </submittedName>
</protein>